<dbReference type="GO" id="GO:0008017">
    <property type="term" value="F:microtubule binding"/>
    <property type="evidence" value="ECO:0007669"/>
    <property type="project" value="TreeGrafter"/>
</dbReference>
<dbReference type="PANTHER" id="PTHR21567:SF28">
    <property type="entry name" value="CLIP-ASSOCIATING PROTEIN 1"/>
    <property type="match status" value="1"/>
</dbReference>
<dbReference type="InterPro" id="IPR021133">
    <property type="entry name" value="HEAT_type_2"/>
</dbReference>
<dbReference type="GO" id="GO:0005881">
    <property type="term" value="C:cytoplasmic microtubule"/>
    <property type="evidence" value="ECO:0007669"/>
    <property type="project" value="TreeGrafter"/>
</dbReference>
<keyword evidence="2" id="KW-0963">Cytoplasm</keyword>
<keyword evidence="4" id="KW-0206">Cytoskeleton</keyword>
<dbReference type="GO" id="GO:0072686">
    <property type="term" value="C:mitotic spindle"/>
    <property type="evidence" value="ECO:0007669"/>
    <property type="project" value="TreeGrafter"/>
</dbReference>
<dbReference type="OrthoDB" id="46159at2759"/>
<dbReference type="GO" id="GO:0051301">
    <property type="term" value="P:cell division"/>
    <property type="evidence" value="ECO:0007669"/>
    <property type="project" value="UniProtKB-KW"/>
</dbReference>
<dbReference type="InterPro" id="IPR016024">
    <property type="entry name" value="ARM-type_fold"/>
</dbReference>
<evidence type="ECO:0000259" key="6">
    <source>
        <dbReference type="SMART" id="SM01349"/>
    </source>
</evidence>
<evidence type="ECO:0000256" key="4">
    <source>
        <dbReference type="ARBA" id="ARBA00023212"/>
    </source>
</evidence>
<evidence type="ECO:0000313" key="8">
    <source>
        <dbReference type="Proteomes" id="UP000283210"/>
    </source>
</evidence>
<gene>
    <name evidence="7" type="ORF">OJAV_G00202760</name>
</gene>
<keyword evidence="8" id="KW-1185">Reference proteome</keyword>
<dbReference type="GO" id="GO:0040001">
    <property type="term" value="P:establishment of mitotic spindle localization"/>
    <property type="evidence" value="ECO:0007669"/>
    <property type="project" value="TreeGrafter"/>
</dbReference>
<dbReference type="PROSITE" id="PS50077">
    <property type="entry name" value="HEAT_REPEAT"/>
    <property type="match status" value="1"/>
</dbReference>
<reference evidence="7 8" key="2">
    <citation type="submission" date="2019-01" db="EMBL/GenBank/DDBJ databases">
        <title>A chromosome length genome reference of the Java medaka (oryzias javanicus).</title>
        <authorList>
            <person name="Herpin A."/>
            <person name="Takehana Y."/>
            <person name="Naruse K."/>
            <person name="Ansai S."/>
            <person name="Kawaguchi M."/>
        </authorList>
    </citation>
    <scope>NUCLEOTIDE SEQUENCE [LARGE SCALE GENOMIC DNA]</scope>
    <source>
        <strain evidence="7">RS831</strain>
        <tissue evidence="7">Whole body</tissue>
    </source>
</reference>
<name>A0A437C532_ORYJA</name>
<evidence type="ECO:0000256" key="2">
    <source>
        <dbReference type="ARBA" id="ARBA00022490"/>
    </source>
</evidence>
<feature type="domain" description="TOG" evidence="6">
    <location>
        <begin position="1"/>
        <end position="232"/>
    </location>
</feature>
<reference evidence="7 8" key="1">
    <citation type="submission" date="2018-11" db="EMBL/GenBank/DDBJ databases">
        <authorList>
            <person name="Lopez-Roques C."/>
            <person name="Donnadieu C."/>
            <person name="Bouchez O."/>
            <person name="Klopp C."/>
            <person name="Cabau C."/>
            <person name="Zahm M."/>
        </authorList>
    </citation>
    <scope>NUCLEOTIDE SEQUENCE [LARGE SCALE GENOMIC DNA]</scope>
    <source>
        <strain evidence="7">RS831</strain>
        <tissue evidence="7">Whole body</tissue>
    </source>
</reference>
<dbReference type="GO" id="GO:0005876">
    <property type="term" value="C:spindle microtubule"/>
    <property type="evidence" value="ECO:0007669"/>
    <property type="project" value="TreeGrafter"/>
</dbReference>
<organism evidence="7 8">
    <name type="scientific">Oryzias javanicus</name>
    <name type="common">Javanese ricefish</name>
    <name type="synonym">Aplocheilus javanicus</name>
    <dbReference type="NCBI Taxonomy" id="123683"/>
    <lineage>
        <taxon>Eukaryota</taxon>
        <taxon>Metazoa</taxon>
        <taxon>Chordata</taxon>
        <taxon>Craniata</taxon>
        <taxon>Vertebrata</taxon>
        <taxon>Euteleostomi</taxon>
        <taxon>Actinopterygii</taxon>
        <taxon>Neopterygii</taxon>
        <taxon>Teleostei</taxon>
        <taxon>Neoteleostei</taxon>
        <taxon>Acanthomorphata</taxon>
        <taxon>Ovalentaria</taxon>
        <taxon>Atherinomorphae</taxon>
        <taxon>Beloniformes</taxon>
        <taxon>Adrianichthyidae</taxon>
        <taxon>Oryziinae</taxon>
        <taxon>Oryzias</taxon>
    </lineage>
</organism>
<evidence type="ECO:0000256" key="1">
    <source>
        <dbReference type="ARBA" id="ARBA00004245"/>
    </source>
</evidence>
<dbReference type="SMART" id="SM01349">
    <property type="entry name" value="TOG"/>
    <property type="match status" value="1"/>
</dbReference>
<accession>A0A437C532</accession>
<dbReference type="GO" id="GO:0000776">
    <property type="term" value="C:kinetochore"/>
    <property type="evidence" value="ECO:0007669"/>
    <property type="project" value="UniProtKB-KW"/>
</dbReference>
<dbReference type="GO" id="GO:0090307">
    <property type="term" value="P:mitotic spindle assembly"/>
    <property type="evidence" value="ECO:0007669"/>
    <property type="project" value="TreeGrafter"/>
</dbReference>
<proteinExistence type="predicted"/>
<sequence>MKSSIESCLAQVLQKDVGRRLQVGQDVIDFLLDENKSLDLEEDQAVLDKLVDGIVSSWVSSSNFKVALLGLDMLCVLVSRLQEKFKGHVGTVLPSLIDRLGDAKEQVRDQDQSLLLKIMDQAASPQFVWDQLVAGFKHKNNKTREGTCLCLIATLNTFGAHGLTLSKIVPHVCNLLSDPTCQVRDGAMSCLVEIYRHVGERVRTDLSKKGLPQSRLNAIFSKLDEVQRSGNMILSSNAWWVLVEESYGEQQPKGWLGSEFQVEGRAIERGVHR</sequence>
<dbReference type="InterPro" id="IPR034085">
    <property type="entry name" value="TOG"/>
</dbReference>
<feature type="repeat" description="HEAT" evidence="5">
    <location>
        <begin position="168"/>
        <end position="206"/>
    </location>
</feature>
<keyword evidence="3" id="KW-0677">Repeat</keyword>
<dbReference type="GO" id="GO:0031110">
    <property type="term" value="P:regulation of microtubule polymerization or depolymerization"/>
    <property type="evidence" value="ECO:0007669"/>
    <property type="project" value="UniProtKB-ARBA"/>
</dbReference>
<dbReference type="GO" id="GO:0005794">
    <property type="term" value="C:Golgi apparatus"/>
    <property type="evidence" value="ECO:0007669"/>
    <property type="project" value="UniProtKB-SubCell"/>
</dbReference>
<dbReference type="GO" id="GO:1902903">
    <property type="term" value="P:regulation of supramolecular fiber organization"/>
    <property type="evidence" value="ECO:0007669"/>
    <property type="project" value="UniProtKB-ARBA"/>
</dbReference>
<evidence type="ECO:0000256" key="5">
    <source>
        <dbReference type="PROSITE-ProRule" id="PRU00103"/>
    </source>
</evidence>
<dbReference type="Proteomes" id="UP000283210">
    <property type="component" value="Chromosome 21"/>
</dbReference>
<dbReference type="AlphaFoldDB" id="A0A437C532"/>
<evidence type="ECO:0000256" key="3">
    <source>
        <dbReference type="ARBA" id="ARBA00022737"/>
    </source>
</evidence>
<dbReference type="InterPro" id="IPR048491">
    <property type="entry name" value="XMAP215_CLASP_TOG"/>
</dbReference>
<dbReference type="EMBL" id="CM012457">
    <property type="protein sequence ID" value="RVE57780.1"/>
    <property type="molecule type" value="Genomic_DNA"/>
</dbReference>
<protein>
    <recommendedName>
        <fullName evidence="6">TOG domain-containing protein</fullName>
    </recommendedName>
</protein>
<dbReference type="GO" id="GO:0005815">
    <property type="term" value="C:microtubule organizing center"/>
    <property type="evidence" value="ECO:0007669"/>
    <property type="project" value="TreeGrafter"/>
</dbReference>
<dbReference type="GO" id="GO:0043515">
    <property type="term" value="F:kinetochore binding"/>
    <property type="evidence" value="ECO:0007669"/>
    <property type="project" value="TreeGrafter"/>
</dbReference>
<dbReference type="SUPFAM" id="SSF48371">
    <property type="entry name" value="ARM repeat"/>
    <property type="match status" value="1"/>
</dbReference>
<comment type="subcellular location">
    <subcellularLocation>
        <location evidence="1">Cytoplasm</location>
        <location evidence="1">Cytoskeleton</location>
    </subcellularLocation>
</comment>
<dbReference type="InterPro" id="IPR011989">
    <property type="entry name" value="ARM-like"/>
</dbReference>
<evidence type="ECO:0000313" key="7">
    <source>
        <dbReference type="EMBL" id="RVE57780.1"/>
    </source>
</evidence>
<dbReference type="Gene3D" id="1.25.10.10">
    <property type="entry name" value="Leucine-rich Repeat Variant"/>
    <property type="match status" value="1"/>
</dbReference>
<dbReference type="GO" id="GO:0045180">
    <property type="term" value="C:basal cortex"/>
    <property type="evidence" value="ECO:0007669"/>
    <property type="project" value="TreeGrafter"/>
</dbReference>
<dbReference type="PANTHER" id="PTHR21567">
    <property type="entry name" value="CLASP"/>
    <property type="match status" value="1"/>
</dbReference>
<dbReference type="Pfam" id="PF21041">
    <property type="entry name" value="XMAP215_CLASP_TOG"/>
    <property type="match status" value="1"/>
</dbReference>